<evidence type="ECO:0000256" key="2">
    <source>
        <dbReference type="SAM" id="MobiDB-lite"/>
    </source>
</evidence>
<dbReference type="Pfam" id="PF04203">
    <property type="entry name" value="Sortase"/>
    <property type="match status" value="1"/>
</dbReference>
<dbReference type="EMBL" id="JACBZI010000001">
    <property type="protein sequence ID" value="NYI10250.1"/>
    <property type="molecule type" value="Genomic_DNA"/>
</dbReference>
<evidence type="ECO:0000256" key="1">
    <source>
        <dbReference type="ARBA" id="ARBA00022801"/>
    </source>
</evidence>
<feature type="compositionally biased region" description="Pro residues" evidence="2">
    <location>
        <begin position="48"/>
        <end position="63"/>
    </location>
</feature>
<reference evidence="4 5" key="1">
    <citation type="submission" date="2020-07" db="EMBL/GenBank/DDBJ databases">
        <title>Sequencing the genomes of 1000 actinobacteria strains.</title>
        <authorList>
            <person name="Klenk H.-P."/>
        </authorList>
    </citation>
    <scope>NUCLEOTIDE SEQUENCE [LARGE SCALE GENOMIC DNA]</scope>
    <source>
        <strain evidence="4 5">DSM 18248</strain>
    </source>
</reference>
<keyword evidence="3" id="KW-0812">Transmembrane</keyword>
<feature type="transmembrane region" description="Helical" evidence="3">
    <location>
        <begin position="17"/>
        <end position="38"/>
    </location>
</feature>
<gene>
    <name evidence="4" type="ORF">BKA05_001765</name>
</gene>
<evidence type="ECO:0000313" key="5">
    <source>
        <dbReference type="Proteomes" id="UP000537326"/>
    </source>
</evidence>
<evidence type="ECO:0000313" key="4">
    <source>
        <dbReference type="EMBL" id="NYI10250.1"/>
    </source>
</evidence>
<keyword evidence="1" id="KW-0378">Hydrolase</keyword>
<dbReference type="InterPro" id="IPR023365">
    <property type="entry name" value="Sortase_dom-sf"/>
</dbReference>
<keyword evidence="3" id="KW-0472">Membrane</keyword>
<evidence type="ECO:0000256" key="3">
    <source>
        <dbReference type="SAM" id="Phobius"/>
    </source>
</evidence>
<protein>
    <recommendedName>
        <fullName evidence="6">LPXTG-site transpeptidase (Sortase) family protein</fullName>
    </recommendedName>
</protein>
<keyword evidence="3" id="KW-1133">Transmembrane helix</keyword>
<dbReference type="InterPro" id="IPR005754">
    <property type="entry name" value="Sortase"/>
</dbReference>
<dbReference type="CDD" id="cd05829">
    <property type="entry name" value="Sortase_F"/>
    <property type="match status" value="1"/>
</dbReference>
<proteinExistence type="predicted"/>
<accession>A0A7Y9YGY0</accession>
<dbReference type="Proteomes" id="UP000537326">
    <property type="component" value="Unassembled WGS sequence"/>
</dbReference>
<keyword evidence="5" id="KW-1185">Reference proteome</keyword>
<dbReference type="GO" id="GO:0016787">
    <property type="term" value="F:hydrolase activity"/>
    <property type="evidence" value="ECO:0007669"/>
    <property type="project" value="UniProtKB-KW"/>
</dbReference>
<feature type="region of interest" description="Disordered" evidence="2">
    <location>
        <begin position="44"/>
        <end position="69"/>
    </location>
</feature>
<dbReference type="RefSeq" id="WP_343045580.1">
    <property type="nucleotide sequence ID" value="NZ_BAAAPP010000003.1"/>
</dbReference>
<name>A0A7Y9YGY0_9ACTN</name>
<comment type="caution">
    <text evidence="4">The sequence shown here is derived from an EMBL/GenBank/DDBJ whole genome shotgun (WGS) entry which is preliminary data.</text>
</comment>
<evidence type="ECO:0008006" key="6">
    <source>
        <dbReference type="Google" id="ProtNLM"/>
    </source>
</evidence>
<organism evidence="4 5">
    <name type="scientific">Nocardioides marinus</name>
    <dbReference type="NCBI Taxonomy" id="374514"/>
    <lineage>
        <taxon>Bacteria</taxon>
        <taxon>Bacillati</taxon>
        <taxon>Actinomycetota</taxon>
        <taxon>Actinomycetes</taxon>
        <taxon>Propionibacteriales</taxon>
        <taxon>Nocardioidaceae</taxon>
        <taxon>Nocardioides</taxon>
    </lineage>
</organism>
<dbReference type="SUPFAM" id="SSF63817">
    <property type="entry name" value="Sortase"/>
    <property type="match status" value="1"/>
</dbReference>
<sequence>MPPAPPRLLARLPRRRALLAWAGGGLAVLLAVVVIAVLSSRGGEAPTPAAPVPAPPSSTPSVPPGVDTTRDATYAAARPGSPDRLVVPALDVDAPIRPITAPDRTLVPPADPQVLGWWADGARPGAETGSALVVGHTVHTGGGALDDLETLRRGDEVHVHSHRGTGEERRERTETYRVEDVEVYRKGALARRAAELFSQEVDGRLVLLTCEDWDGTRYLSNVVVTALPVADDGGTARG</sequence>
<dbReference type="AlphaFoldDB" id="A0A7Y9YGY0"/>
<dbReference type="Gene3D" id="2.40.260.10">
    <property type="entry name" value="Sortase"/>
    <property type="match status" value="1"/>
</dbReference>
<dbReference type="InterPro" id="IPR042001">
    <property type="entry name" value="Sortase_F"/>
</dbReference>